<protein>
    <recommendedName>
        <fullName evidence="3">Nephrocystin 3-like N-terminal domain-containing protein</fullName>
    </recommendedName>
</protein>
<keyword evidence="1" id="KW-0677">Repeat</keyword>
<comment type="caution">
    <text evidence="4">The sequence shown here is derived from an EMBL/GenBank/DDBJ whole genome shotgun (WGS) entry which is preliminary data.</text>
</comment>
<dbReference type="InterPro" id="IPR027417">
    <property type="entry name" value="P-loop_NTPase"/>
</dbReference>
<feature type="region of interest" description="Disordered" evidence="2">
    <location>
        <begin position="321"/>
        <end position="344"/>
    </location>
</feature>
<feature type="domain" description="Nephrocystin 3-like N-terminal" evidence="3">
    <location>
        <begin position="66"/>
        <end position="234"/>
    </location>
</feature>
<dbReference type="SUPFAM" id="SSF52540">
    <property type="entry name" value="P-loop containing nucleoside triphosphate hydrolases"/>
    <property type="match status" value="1"/>
</dbReference>
<dbReference type="VEuPathDB" id="FungiDB:MPH_08971"/>
<dbReference type="Proteomes" id="UP000007129">
    <property type="component" value="Unassembled WGS sequence"/>
</dbReference>
<dbReference type="InterPro" id="IPR056884">
    <property type="entry name" value="NPHP3-like_N"/>
</dbReference>
<dbReference type="PANTHER" id="PTHR10039:SF17">
    <property type="entry name" value="FUNGAL STAND N-TERMINAL GOODBYE DOMAIN-CONTAINING PROTEIN-RELATED"/>
    <property type="match status" value="1"/>
</dbReference>
<evidence type="ECO:0000259" key="3">
    <source>
        <dbReference type="Pfam" id="PF24883"/>
    </source>
</evidence>
<dbReference type="STRING" id="1126212.K2RH14"/>
<name>K2RH14_MACPH</name>
<sequence>MVEVLDRQKTTILLALSVDQSINDQISAQNQQIEKLDFADGARFDSKLWEQKPTCLQDTRVDLLRRIQEWSAAADSPGIFWLRGMAGTGKSTVARTVAKAFAAENRFGASFFFSRGQADLYSAQKFSTTIASQLASTIPPLASRIAAAMTADPQIIQRGVRDQWKHLVIQPLRSLNDNSSAPRIFCLVIDALDECDGKGGDQDPSSDIQLVLQLLSELKESQKIVQLRVFLTSRPEVQIRRGFRQMPEEAHQDFSLHDIEDTITQRGIRRYLSHELKKFRIDYGIPDGWPKPEDIERLTKSANKLFIYAATVCRFLRSSKLQPPQDRPAPLLLGKSTSNSPSGELDRMYTQVLRHAVVGSSDAEESREPVSQFRSIFGPLILLYNMLDPISLSRLLEMPEELVLAVLGNVQAIIDLPEDRTSVVQLLHPSLRDFLLDKQRCLDSAF</sequence>
<dbReference type="InParanoid" id="K2RH14"/>
<evidence type="ECO:0000256" key="2">
    <source>
        <dbReference type="SAM" id="MobiDB-lite"/>
    </source>
</evidence>
<accession>K2RH14</accession>
<proteinExistence type="predicted"/>
<dbReference type="OrthoDB" id="674604at2759"/>
<reference evidence="4 5" key="1">
    <citation type="journal article" date="2012" name="BMC Genomics">
        <title>Tools to kill: Genome of one of the most destructive plant pathogenic fungi Macrophomina phaseolina.</title>
        <authorList>
            <person name="Islam M.S."/>
            <person name="Haque M.S."/>
            <person name="Islam M.M."/>
            <person name="Emdad E.M."/>
            <person name="Halim A."/>
            <person name="Hossen Q.M.M."/>
            <person name="Hossain M.Z."/>
            <person name="Ahmed B."/>
            <person name="Rahim S."/>
            <person name="Rahman M.S."/>
            <person name="Alam M.M."/>
            <person name="Hou S."/>
            <person name="Wan X."/>
            <person name="Saito J.A."/>
            <person name="Alam M."/>
        </authorList>
    </citation>
    <scope>NUCLEOTIDE SEQUENCE [LARGE SCALE GENOMIC DNA]</scope>
    <source>
        <strain evidence="4 5">MS6</strain>
    </source>
</reference>
<dbReference type="PANTHER" id="PTHR10039">
    <property type="entry name" value="AMELOGENIN"/>
    <property type="match status" value="1"/>
</dbReference>
<gene>
    <name evidence="4" type="ORF">MPH_08971</name>
</gene>
<dbReference type="eggNOG" id="KOG0266">
    <property type="taxonomic scope" value="Eukaryota"/>
</dbReference>
<dbReference type="EMBL" id="AHHD01000381">
    <property type="protein sequence ID" value="EKG13878.1"/>
    <property type="molecule type" value="Genomic_DNA"/>
</dbReference>
<evidence type="ECO:0000256" key="1">
    <source>
        <dbReference type="ARBA" id="ARBA00022737"/>
    </source>
</evidence>
<dbReference type="HOGENOM" id="CLU_000288_6_10_1"/>
<dbReference type="AlphaFoldDB" id="K2RH14"/>
<evidence type="ECO:0000313" key="5">
    <source>
        <dbReference type="Proteomes" id="UP000007129"/>
    </source>
</evidence>
<dbReference type="Gene3D" id="3.40.50.300">
    <property type="entry name" value="P-loop containing nucleotide triphosphate hydrolases"/>
    <property type="match status" value="1"/>
</dbReference>
<organism evidence="4 5">
    <name type="scientific">Macrophomina phaseolina (strain MS6)</name>
    <name type="common">Charcoal rot fungus</name>
    <dbReference type="NCBI Taxonomy" id="1126212"/>
    <lineage>
        <taxon>Eukaryota</taxon>
        <taxon>Fungi</taxon>
        <taxon>Dikarya</taxon>
        <taxon>Ascomycota</taxon>
        <taxon>Pezizomycotina</taxon>
        <taxon>Dothideomycetes</taxon>
        <taxon>Dothideomycetes incertae sedis</taxon>
        <taxon>Botryosphaeriales</taxon>
        <taxon>Botryosphaeriaceae</taxon>
        <taxon>Macrophomina</taxon>
    </lineage>
</organism>
<dbReference type="Pfam" id="PF24883">
    <property type="entry name" value="NPHP3_N"/>
    <property type="match status" value="1"/>
</dbReference>
<evidence type="ECO:0000313" key="4">
    <source>
        <dbReference type="EMBL" id="EKG13878.1"/>
    </source>
</evidence>